<dbReference type="CDD" id="cd05285">
    <property type="entry name" value="sorbitol_DH"/>
    <property type="match status" value="1"/>
</dbReference>
<dbReference type="Proteomes" id="UP000308092">
    <property type="component" value="Unassembled WGS sequence"/>
</dbReference>
<keyword evidence="5 8" id="KW-0862">Zinc</keyword>
<dbReference type="InterPro" id="IPR013154">
    <property type="entry name" value="ADH-like_N"/>
</dbReference>
<name>A0A4V3UPV7_9EURO</name>
<keyword evidence="7" id="KW-0520">NAD</keyword>
<evidence type="ECO:0000256" key="8">
    <source>
        <dbReference type="RuleBase" id="RU361277"/>
    </source>
</evidence>
<evidence type="ECO:0000256" key="3">
    <source>
        <dbReference type="ARBA" id="ARBA00008072"/>
    </source>
</evidence>
<keyword evidence="4 8" id="KW-0479">Metal-binding</keyword>
<evidence type="ECO:0000259" key="10">
    <source>
        <dbReference type="Pfam" id="PF08240"/>
    </source>
</evidence>
<dbReference type="InterPro" id="IPR036291">
    <property type="entry name" value="NAD(P)-bd_dom_sf"/>
</dbReference>
<keyword evidence="12" id="KW-1185">Reference proteome</keyword>
<proteinExistence type="inferred from homology"/>
<dbReference type="InterPro" id="IPR013149">
    <property type="entry name" value="ADH-like_C"/>
</dbReference>
<comment type="caution">
    <text evidence="11">The sequence shown here is derived from an EMBL/GenBank/DDBJ whole genome shotgun (WGS) entry which is preliminary data.</text>
</comment>
<comment type="pathway">
    <text evidence="2">Carbohydrate degradation.</text>
</comment>
<dbReference type="PANTHER" id="PTHR43161:SF25">
    <property type="entry name" value="ALCOHOL DEHYDROGENASE, PUTATIVE (AFU_ORTHOLOGUE AFUA_1G14390)-RELATED"/>
    <property type="match status" value="1"/>
</dbReference>
<evidence type="ECO:0008006" key="13">
    <source>
        <dbReference type="Google" id="ProtNLM"/>
    </source>
</evidence>
<feature type="domain" description="Alcohol dehydrogenase-like C-terminal" evidence="9">
    <location>
        <begin position="248"/>
        <end position="403"/>
    </location>
</feature>
<organism evidence="11 12">
    <name type="scientific">Aspergillus tanneri</name>
    <dbReference type="NCBI Taxonomy" id="1220188"/>
    <lineage>
        <taxon>Eukaryota</taxon>
        <taxon>Fungi</taxon>
        <taxon>Dikarya</taxon>
        <taxon>Ascomycota</taxon>
        <taxon>Pezizomycotina</taxon>
        <taxon>Eurotiomycetes</taxon>
        <taxon>Eurotiomycetidae</taxon>
        <taxon>Eurotiales</taxon>
        <taxon>Aspergillaceae</taxon>
        <taxon>Aspergillus</taxon>
        <taxon>Aspergillus subgen. Circumdati</taxon>
    </lineage>
</organism>
<accession>A0A4V3UPV7</accession>
<dbReference type="VEuPathDB" id="FungiDB:EYZ11_003916"/>
<dbReference type="InterPro" id="IPR011032">
    <property type="entry name" value="GroES-like_sf"/>
</dbReference>
<gene>
    <name evidence="11" type="ORF">EYZ11_003916</name>
</gene>
<comment type="similarity">
    <text evidence="3 8">Belongs to the zinc-containing alcohol dehydrogenase family.</text>
</comment>
<evidence type="ECO:0000256" key="6">
    <source>
        <dbReference type="ARBA" id="ARBA00023002"/>
    </source>
</evidence>
<dbReference type="GO" id="GO:0003939">
    <property type="term" value="F:L-iditol 2-dehydrogenase (NAD+) activity"/>
    <property type="evidence" value="ECO:0007669"/>
    <property type="project" value="TreeGrafter"/>
</dbReference>
<dbReference type="Gene3D" id="3.40.50.720">
    <property type="entry name" value="NAD(P)-binding Rossmann-like Domain"/>
    <property type="match status" value="1"/>
</dbReference>
<dbReference type="STRING" id="1220188.A0A4V3UPV7"/>
<evidence type="ECO:0000256" key="4">
    <source>
        <dbReference type="ARBA" id="ARBA00022723"/>
    </source>
</evidence>
<dbReference type="SUPFAM" id="SSF51735">
    <property type="entry name" value="NAD(P)-binding Rossmann-fold domains"/>
    <property type="match status" value="1"/>
</dbReference>
<dbReference type="InterPro" id="IPR045306">
    <property type="entry name" value="SDH-like"/>
</dbReference>
<dbReference type="Gene3D" id="3.90.180.10">
    <property type="entry name" value="Medium-chain alcohol dehydrogenases, catalytic domain"/>
    <property type="match status" value="1"/>
</dbReference>
<dbReference type="PROSITE" id="PS00059">
    <property type="entry name" value="ADH_ZINC"/>
    <property type="match status" value="1"/>
</dbReference>
<dbReference type="Pfam" id="PF00107">
    <property type="entry name" value="ADH_zinc_N"/>
    <property type="match status" value="1"/>
</dbReference>
<dbReference type="SUPFAM" id="SSF50129">
    <property type="entry name" value="GroES-like"/>
    <property type="match status" value="1"/>
</dbReference>
<dbReference type="GO" id="GO:0006062">
    <property type="term" value="P:sorbitol catabolic process"/>
    <property type="evidence" value="ECO:0007669"/>
    <property type="project" value="TreeGrafter"/>
</dbReference>
<protein>
    <recommendedName>
        <fullName evidence="13">Enoyl reductase (ER) domain-containing protein</fullName>
    </recommendedName>
</protein>
<evidence type="ECO:0000313" key="11">
    <source>
        <dbReference type="EMBL" id="THC96624.1"/>
    </source>
</evidence>
<dbReference type="AlphaFoldDB" id="A0A4V3UPV7"/>
<evidence type="ECO:0000259" key="9">
    <source>
        <dbReference type="Pfam" id="PF00107"/>
    </source>
</evidence>
<evidence type="ECO:0000256" key="7">
    <source>
        <dbReference type="ARBA" id="ARBA00023027"/>
    </source>
</evidence>
<evidence type="ECO:0000256" key="1">
    <source>
        <dbReference type="ARBA" id="ARBA00001947"/>
    </source>
</evidence>
<dbReference type="InterPro" id="IPR002328">
    <property type="entry name" value="ADH_Zn_CS"/>
</dbReference>
<keyword evidence="6" id="KW-0560">Oxidoreductase</keyword>
<evidence type="ECO:0000256" key="2">
    <source>
        <dbReference type="ARBA" id="ARBA00004921"/>
    </source>
</evidence>
<evidence type="ECO:0000256" key="5">
    <source>
        <dbReference type="ARBA" id="ARBA00022833"/>
    </source>
</evidence>
<dbReference type="PANTHER" id="PTHR43161">
    <property type="entry name" value="SORBITOL DEHYDROGENASE"/>
    <property type="match status" value="1"/>
</dbReference>
<dbReference type="Pfam" id="PF08240">
    <property type="entry name" value="ADH_N"/>
    <property type="match status" value="1"/>
</dbReference>
<sequence length="449" mass="48218">MYEWDAPTYHYMCIQSLSIEYTECIQMPDRHFTFTATLSQRQYCPSSAIDFNSRREGIALVLHGAKDLQLESRPVNPPTNSEVQIAIRATGLCGSDLHYYNHGRNGDFVVREPMCLGHESSGIVTAVGNDVTNLQVGDRVALEVGLPCRKCTLCQQGRYNICPEMKFRSSAKIFPHLDGTLMELTNHPADMCHKLPDSVSYTGGALVEPLAVCLHAIRRSRPPTQSEVKLAESLGDSAAALIFGAGAVGLLLAAALATSENFSSIVVADIDPARLAIADSLNLGLKTTLIPRADPAHPPPARDAPQAEQTSYALENAQRLATSLKTSHGVSSGFVRVYDCTGVPACVQAGIYAAAPGSVLVQIGMGNPIQTLPVGAAALREVDIIGVFRYDGYAYPAAIALMASGKFDRVEERVVTHRLALDKGDRAFQLAGRGVDESGRPVVKVVIES</sequence>
<feature type="domain" description="Alcohol dehydrogenase-like N-terminal" evidence="10">
    <location>
        <begin position="81"/>
        <end position="197"/>
    </location>
</feature>
<comment type="cofactor">
    <cofactor evidence="1 8">
        <name>Zn(2+)</name>
        <dbReference type="ChEBI" id="CHEBI:29105"/>
    </cofactor>
</comment>
<dbReference type="GO" id="GO:0008270">
    <property type="term" value="F:zinc ion binding"/>
    <property type="evidence" value="ECO:0007669"/>
    <property type="project" value="InterPro"/>
</dbReference>
<dbReference type="EMBL" id="SOSA01000106">
    <property type="protein sequence ID" value="THC96624.1"/>
    <property type="molecule type" value="Genomic_DNA"/>
</dbReference>
<evidence type="ECO:0000313" key="12">
    <source>
        <dbReference type="Proteomes" id="UP000308092"/>
    </source>
</evidence>
<reference evidence="11 12" key="1">
    <citation type="submission" date="2019-03" db="EMBL/GenBank/DDBJ databases">
        <title>The genome sequence of a newly discovered highly antifungal drug resistant Aspergillus species, Aspergillus tanneri NIH 1004.</title>
        <authorList>
            <person name="Mounaud S."/>
            <person name="Singh I."/>
            <person name="Joardar V."/>
            <person name="Pakala S."/>
            <person name="Pakala S."/>
            <person name="Venepally P."/>
            <person name="Hoover J."/>
            <person name="Nierman W."/>
            <person name="Chung J."/>
            <person name="Losada L."/>
        </authorList>
    </citation>
    <scope>NUCLEOTIDE SEQUENCE [LARGE SCALE GENOMIC DNA]</scope>
    <source>
        <strain evidence="11 12">NIH1004</strain>
    </source>
</reference>